<organism evidence="2 3">
    <name type="scientific">Micromonospora krabiensis</name>
    <dbReference type="NCBI Taxonomy" id="307121"/>
    <lineage>
        <taxon>Bacteria</taxon>
        <taxon>Bacillati</taxon>
        <taxon>Actinomycetota</taxon>
        <taxon>Actinomycetes</taxon>
        <taxon>Micromonosporales</taxon>
        <taxon>Micromonosporaceae</taxon>
        <taxon>Micromonospora</taxon>
    </lineage>
</organism>
<dbReference type="EMBL" id="LT598496">
    <property type="protein sequence ID" value="SBV25830.1"/>
    <property type="molecule type" value="Genomic_DNA"/>
</dbReference>
<dbReference type="Proteomes" id="UP000199393">
    <property type="component" value="Chromosome I"/>
</dbReference>
<reference evidence="3" key="1">
    <citation type="submission" date="2016-06" db="EMBL/GenBank/DDBJ databases">
        <authorList>
            <person name="Varghese N."/>
        </authorList>
    </citation>
    <scope>NUCLEOTIDE SEQUENCE [LARGE SCALE GENOMIC DNA]</scope>
    <source>
        <strain evidence="3">DSM 45344</strain>
    </source>
</reference>
<dbReference type="AlphaFoldDB" id="A0A1C3MZS7"/>
<dbReference type="PROSITE" id="PS51163">
    <property type="entry name" value="YRDC"/>
    <property type="match status" value="1"/>
</dbReference>
<sequence>MDVRTPHLHIDRPADLVTAARALADGAIVATAFANFYAIVARPDADTVRRVNLAKGRPADQVGSVTAAGHRIPALFDWSRISPRLPERRVRQLMDALYATGPFGFRGPAADGLPEHLTQHDRGIRTAQVIAPGTVCPSNAFLARAAAEAGVDHLAITSANRSRHLTGVAEEPAHWKADAIAAEFAHLPDLVVVAHRDEASARAAYPAYLPTSVTLLSFHLPEGEWEEPPVLIVERHGSLHVDEVRRAAAPLGLQVRLAPGARQRLRIREYAGALV</sequence>
<dbReference type="RefSeq" id="WP_091589022.1">
    <property type="nucleotide sequence ID" value="NZ_JBHRWG010000003.1"/>
</dbReference>
<dbReference type="InterPro" id="IPR006070">
    <property type="entry name" value="Sua5-like_dom"/>
</dbReference>
<accession>A0A1C3MZS7</accession>
<gene>
    <name evidence="2" type="ORF">GA0070620_1312</name>
</gene>
<keyword evidence="3" id="KW-1185">Reference proteome</keyword>
<protein>
    <submittedName>
        <fullName evidence="2">tRNA A37 threonylcarbamoyladenosine synthetase subunit TsaC/SUA5/YrdC</fullName>
    </submittedName>
</protein>
<feature type="domain" description="YrdC-like" evidence="1">
    <location>
        <begin position="13"/>
        <end position="239"/>
    </location>
</feature>
<evidence type="ECO:0000259" key="1">
    <source>
        <dbReference type="PROSITE" id="PS51163"/>
    </source>
</evidence>
<dbReference type="OrthoDB" id="4822102at2"/>
<dbReference type="GO" id="GO:0003725">
    <property type="term" value="F:double-stranded RNA binding"/>
    <property type="evidence" value="ECO:0007669"/>
    <property type="project" value="InterPro"/>
</dbReference>
<name>A0A1C3MZS7_9ACTN</name>
<dbReference type="Gene3D" id="3.90.870.10">
    <property type="entry name" value="DHBP synthase"/>
    <property type="match status" value="1"/>
</dbReference>
<evidence type="ECO:0000313" key="2">
    <source>
        <dbReference type="EMBL" id="SBV25830.1"/>
    </source>
</evidence>
<evidence type="ECO:0000313" key="3">
    <source>
        <dbReference type="Proteomes" id="UP000199393"/>
    </source>
</evidence>
<proteinExistence type="predicted"/>